<organism evidence="2 3">
    <name type="scientific">Puccinia graminis f. sp. tritici</name>
    <dbReference type="NCBI Taxonomy" id="56615"/>
    <lineage>
        <taxon>Eukaryota</taxon>
        <taxon>Fungi</taxon>
        <taxon>Dikarya</taxon>
        <taxon>Basidiomycota</taxon>
        <taxon>Pucciniomycotina</taxon>
        <taxon>Pucciniomycetes</taxon>
        <taxon>Pucciniales</taxon>
        <taxon>Pucciniaceae</taxon>
        <taxon>Puccinia</taxon>
    </lineage>
</organism>
<name>A0A5B0LIY4_PUCGR</name>
<proteinExistence type="predicted"/>
<dbReference type="EMBL" id="VDEP01000513">
    <property type="protein sequence ID" value="KAA1064291.1"/>
    <property type="molecule type" value="Genomic_DNA"/>
</dbReference>
<evidence type="ECO:0000313" key="3">
    <source>
        <dbReference type="Proteomes" id="UP000325313"/>
    </source>
</evidence>
<protein>
    <submittedName>
        <fullName evidence="2">Uncharacterized protein</fullName>
    </submittedName>
</protein>
<gene>
    <name evidence="2" type="ORF">PGTUg99_008546</name>
</gene>
<dbReference type="AlphaFoldDB" id="A0A5B0LIY4"/>
<accession>A0A5B0LIY4</accession>
<dbReference type="Proteomes" id="UP000325313">
    <property type="component" value="Unassembled WGS sequence"/>
</dbReference>
<evidence type="ECO:0000313" key="2">
    <source>
        <dbReference type="EMBL" id="KAA1064291.1"/>
    </source>
</evidence>
<comment type="caution">
    <text evidence="2">The sequence shown here is derived from an EMBL/GenBank/DDBJ whole genome shotgun (WGS) entry which is preliminary data.</text>
</comment>
<evidence type="ECO:0000256" key="1">
    <source>
        <dbReference type="SAM" id="MobiDB-lite"/>
    </source>
</evidence>
<feature type="region of interest" description="Disordered" evidence="1">
    <location>
        <begin position="1"/>
        <end position="30"/>
    </location>
</feature>
<reference evidence="2 3" key="1">
    <citation type="submission" date="2019-05" db="EMBL/GenBank/DDBJ databases">
        <title>Emergence of the Ug99 lineage of the wheat stem rust pathogen through somatic hybridization.</title>
        <authorList>
            <person name="Li F."/>
            <person name="Upadhyaya N.M."/>
            <person name="Sperschneider J."/>
            <person name="Matny O."/>
            <person name="Nguyen-Phuc H."/>
            <person name="Mago R."/>
            <person name="Raley C."/>
            <person name="Miller M.E."/>
            <person name="Silverstein K.A.T."/>
            <person name="Henningsen E."/>
            <person name="Hirsch C.D."/>
            <person name="Visser B."/>
            <person name="Pretorius Z.A."/>
            <person name="Steffenson B.J."/>
            <person name="Schwessinger B."/>
            <person name="Dodds P.N."/>
            <person name="Figueroa M."/>
        </authorList>
    </citation>
    <scope>NUCLEOTIDE SEQUENCE [LARGE SCALE GENOMIC DNA]</scope>
    <source>
        <strain evidence="2 3">Ug99</strain>
    </source>
</reference>
<sequence length="178" mass="19771">MDVIPRPPGYVLCPETQPDEAEAVPTTPPPSRMAPITIQCLLFLENDHNLGPLAPIVQWTKVTSPSVPTPWKTNLQLMDWKQFQDGALIFLSRSTAYLLPAMQYANIGKTISWFASIANHPKYRLPHGIRLEGQLDYLAFGAAASAAYPAEVKFQLIMKDPRNDDPELKASKVPLCIC</sequence>